<feature type="compositionally biased region" description="Acidic residues" evidence="13">
    <location>
        <begin position="706"/>
        <end position="717"/>
    </location>
</feature>
<keyword evidence="7" id="KW-0677">Repeat</keyword>
<accession>A0A316ZH01</accession>
<feature type="compositionally biased region" description="Low complexity" evidence="13">
    <location>
        <begin position="582"/>
        <end position="595"/>
    </location>
</feature>
<evidence type="ECO:0000313" key="18">
    <source>
        <dbReference type="Proteomes" id="UP000245946"/>
    </source>
</evidence>
<feature type="compositionally biased region" description="Low complexity" evidence="13">
    <location>
        <begin position="553"/>
        <end position="571"/>
    </location>
</feature>
<dbReference type="PROSITE" id="PS50200">
    <property type="entry name" value="RA"/>
    <property type="match status" value="1"/>
</dbReference>
<dbReference type="CDD" id="cd00143">
    <property type="entry name" value="PP2Cc"/>
    <property type="match status" value="1"/>
</dbReference>
<feature type="compositionally biased region" description="Low complexity" evidence="13">
    <location>
        <begin position="236"/>
        <end position="245"/>
    </location>
</feature>
<feature type="domain" description="PPM-type phosphatase" evidence="16">
    <location>
        <begin position="1651"/>
        <end position="1943"/>
    </location>
</feature>
<keyword evidence="5" id="KW-0433">Leucine-rich repeat</keyword>
<dbReference type="SUPFAM" id="SSF52058">
    <property type="entry name" value="L domain-like"/>
    <property type="match status" value="2"/>
</dbReference>
<dbReference type="Pfam" id="PF00481">
    <property type="entry name" value="PP2C"/>
    <property type="match status" value="1"/>
</dbReference>
<dbReference type="SMART" id="SM00332">
    <property type="entry name" value="PP2Cc"/>
    <property type="match status" value="1"/>
</dbReference>
<dbReference type="Gene3D" id="3.30.70.1230">
    <property type="entry name" value="Nucleotide cyclase"/>
    <property type="match status" value="1"/>
</dbReference>
<dbReference type="FunFam" id="3.80.10.10:FF:000408">
    <property type="entry name" value="Adenylate cyclase"/>
    <property type="match status" value="1"/>
</dbReference>
<dbReference type="InterPro" id="IPR050216">
    <property type="entry name" value="LRR_domain-containing"/>
</dbReference>
<feature type="compositionally biased region" description="Low complexity" evidence="13">
    <location>
        <begin position="734"/>
        <end position="747"/>
    </location>
</feature>
<dbReference type="EMBL" id="KZ819285">
    <property type="protein sequence ID" value="PWO00537.1"/>
    <property type="molecule type" value="Genomic_DNA"/>
</dbReference>
<feature type="region of interest" description="Disordered" evidence="13">
    <location>
        <begin position="536"/>
        <end position="756"/>
    </location>
</feature>
<dbReference type="GO" id="GO:0006171">
    <property type="term" value="P:cAMP biosynthetic process"/>
    <property type="evidence" value="ECO:0007669"/>
    <property type="project" value="UniProtKB-KW"/>
</dbReference>
<feature type="compositionally biased region" description="Polar residues" evidence="13">
    <location>
        <begin position="464"/>
        <end position="483"/>
    </location>
</feature>
<dbReference type="PROSITE" id="PS50125">
    <property type="entry name" value="GUANYLATE_CYCLASE_2"/>
    <property type="match status" value="1"/>
</dbReference>
<dbReference type="Pfam" id="PF23010">
    <property type="entry name" value="RA_3"/>
    <property type="match status" value="1"/>
</dbReference>
<organism evidence="17 18">
    <name type="scientific">Tilletiopsis washingtonensis</name>
    <dbReference type="NCBI Taxonomy" id="58919"/>
    <lineage>
        <taxon>Eukaryota</taxon>
        <taxon>Fungi</taxon>
        <taxon>Dikarya</taxon>
        <taxon>Basidiomycota</taxon>
        <taxon>Ustilaginomycotina</taxon>
        <taxon>Exobasidiomycetes</taxon>
        <taxon>Entylomatales</taxon>
        <taxon>Entylomatales incertae sedis</taxon>
        <taxon>Tilletiopsis</taxon>
    </lineage>
</organism>
<evidence type="ECO:0000256" key="7">
    <source>
        <dbReference type="ARBA" id="ARBA00022737"/>
    </source>
</evidence>
<feature type="compositionally biased region" description="Polar residues" evidence="13">
    <location>
        <begin position="604"/>
        <end position="624"/>
    </location>
</feature>
<evidence type="ECO:0000256" key="9">
    <source>
        <dbReference type="ARBA" id="ARBA00022998"/>
    </source>
</evidence>
<keyword evidence="6" id="KW-0479">Metal-binding</keyword>
<dbReference type="InterPro" id="IPR001054">
    <property type="entry name" value="A/G_cyclase"/>
</dbReference>
<dbReference type="InterPro" id="IPR029787">
    <property type="entry name" value="Nucleotide_cyclase"/>
</dbReference>
<feature type="compositionally biased region" description="Low complexity" evidence="13">
    <location>
        <begin position="194"/>
        <end position="211"/>
    </location>
</feature>
<feature type="region of interest" description="Disordered" evidence="13">
    <location>
        <begin position="82"/>
        <end position="141"/>
    </location>
</feature>
<dbReference type="GO" id="GO:0005737">
    <property type="term" value="C:cytoplasm"/>
    <property type="evidence" value="ECO:0007669"/>
    <property type="project" value="TreeGrafter"/>
</dbReference>
<dbReference type="SUPFAM" id="SSF52075">
    <property type="entry name" value="Outer arm dynein light chain 1"/>
    <property type="match status" value="1"/>
</dbReference>
<feature type="compositionally biased region" description="Polar residues" evidence="13">
    <location>
        <begin position="430"/>
        <end position="442"/>
    </location>
</feature>
<evidence type="ECO:0000256" key="2">
    <source>
        <dbReference type="ARBA" id="ARBA00005381"/>
    </source>
</evidence>
<dbReference type="Pfam" id="PF13855">
    <property type="entry name" value="LRR_8"/>
    <property type="match status" value="3"/>
</dbReference>
<reference evidence="17 18" key="1">
    <citation type="journal article" date="2018" name="Mol. Biol. Evol.">
        <title>Broad Genomic Sampling Reveals a Smut Pathogenic Ancestry of the Fungal Clade Ustilaginomycotina.</title>
        <authorList>
            <person name="Kijpornyongpan T."/>
            <person name="Mondo S.J."/>
            <person name="Barry K."/>
            <person name="Sandor L."/>
            <person name="Lee J."/>
            <person name="Lipzen A."/>
            <person name="Pangilinan J."/>
            <person name="LaButti K."/>
            <person name="Hainaut M."/>
            <person name="Henrissat B."/>
            <person name="Grigoriev I.V."/>
            <person name="Spatafora J.W."/>
            <person name="Aime M.C."/>
        </authorList>
    </citation>
    <scope>NUCLEOTIDE SEQUENCE [LARGE SCALE GENOMIC DNA]</scope>
    <source>
        <strain evidence="17 18">MCA 4186</strain>
    </source>
</reference>
<evidence type="ECO:0000256" key="8">
    <source>
        <dbReference type="ARBA" id="ARBA00022842"/>
    </source>
</evidence>
<dbReference type="PANTHER" id="PTHR48051">
    <property type="match status" value="1"/>
</dbReference>
<dbReference type="SMART" id="SM00369">
    <property type="entry name" value="LRR_TYP"/>
    <property type="match status" value="10"/>
</dbReference>
<comment type="similarity">
    <text evidence="2">Belongs to the adenylyl cyclase class-3 family.</text>
</comment>
<feature type="compositionally biased region" description="Low complexity" evidence="13">
    <location>
        <begin position="13"/>
        <end position="33"/>
    </location>
</feature>
<feature type="compositionally biased region" description="Basic and acidic residues" evidence="13">
    <location>
        <begin position="378"/>
        <end position="389"/>
    </location>
</feature>
<evidence type="ECO:0000256" key="3">
    <source>
        <dbReference type="ARBA" id="ARBA00012201"/>
    </source>
</evidence>
<dbReference type="GO" id="GO:0046872">
    <property type="term" value="F:metal ion binding"/>
    <property type="evidence" value="ECO:0007669"/>
    <property type="project" value="UniProtKB-KW"/>
</dbReference>
<feature type="compositionally biased region" description="Low complexity" evidence="13">
    <location>
        <begin position="774"/>
        <end position="787"/>
    </location>
</feature>
<sequence>MATVSAPPADDVSGLGLTNGAGSSSSSGSGAPGKNVSLPRRDSAPRPPPPFAGPSQTGSRYARRLAEGLPSLSTHEIDFSDVAVVQGSPPSSPGLRHHKSRAGSDFRAGRNGRISDAGREEETLSPGDGGSISWAPRPPREEGGIVTEAIAQTERADSAKHQAIMPWLFQDEESQDSYSRHARTPTTGSYRLPSSSTSGVASSASQSTLSLRPVTPPGLRSPSNFAVAQQLPATASSTSLAFSTSGAVTPLSSRKSRNPFHFLRKKSSAALRDPMELPSSSPPSVRVYQDQRMGMGSSGTLPRAPTLPPTPAVGSIFPPRSARGSEVTAVSVEDELAELETTGQVTPSGLRATGGSGGSATTPKEKAPRRGLRRPRTRDRDRSRNRDDWTGEGDGSGLGTPFATSGDVELSLDMNFEHIDDIVDTSMRQRSIPNASNDGSSQADERPDSAGDAASLQNGRRRSTSFSALSRMQSARSRNGSSSPAPPVAELPQSRPQTLRRLGSTPSPLANGSFTMAPQHPRAAQINVTQQPGLRRITAAEAQQHLASRQQKSDGLSPGSSSPALGPYSSPRQSSDFAPDDSGASTQRASSTSSSVRELRKDSATSSLSQTSGYSGVSPKTSLTHLPLMRKEGSVEGQPTGTWTRSGLADPTYRFPPPLDGEVRGGEILAARKSSASSTSQAASTWMAPDSWAVQPDGLRDYLRDEDGEGASDDDNADNAQATGLTRPVDRRGSGATSGTAAGTPTGMRSPRSPSLESGIAHTVLAARRGTHDSNISSYSSSTHESSFAGAHPSRDDMHAHEEETDPAPGPLPTPSTPASVHSSARPSSRGGAALAAAGGAAAAAAGKLGLHRPLRHKASARPNTAGSMGGRSIGSPIVGLPAALTEDDLAARSVRGIIKRPSTVQSQQVARPHIMRIYKQDGTHATVAISLYATTAELRTVMMRKWPVGGSGAFRLFVTDKGHERPLGEGEKPALLQRRRMVQAGYTEDDTLEELGAEDLSYLLKFVYRPDSVTKFDSESFGNTADRFRLLDLKNYNLEMVPIFLYRHADWIGSLDLSGNPMSDLPLDFVQLCTSLHTLRLSHLALKRIPGSVRQSETLTHLDVSDNRIPELSHIALDEMAHLTSLKVQNNRLMELPSYFARIQTLRYLNISNNRFEVFPTVLCEVVSLVELDVSFNAISALPEEIGNLTRLERLVLVGNSLETLPSSVGKLVNLQTVDVRRNVLQDVSVLFSLPRLQVLQCEHNSLKTLDAAVGQQLRSLDIGHNPLSRATLSALEPGALTSLNLSSSNMSKLEEAVFQHLPSLQTLILDRNQFVSLPDSIGELSQLDFLSCTSNLLASLPETLGKLGKLRRLHLHNNNLKALPSTIWLCSSLSSINVSSNLLESFPAPPLCGAAAAESALRQSVASAGGDPGRKGSTSSLGPHPNGAGAPVTPTGPRSAPPMALTLKKLRIADNRLTDDIFGVLGLLTELEVLNLSFNEIYEIPNGSLSKFAQLTELYLSGNNLSSIPADDLPRLKDVRVLHLNANKLQTLPAELKEMRRLANLDVGNNTLKYNITNQQYDWNWNSSPALRYLNLSGNKRLEIKGGGGGGQHGRSRRYDAAAADFHRMTNLRVLGLMDVTVTLRLEEMPDGNEDRRVRSSESHINGMSYGIADALGKNENLSIVDALVPKFRTHENEGLFGLFAGRHHGTKVSSRLAHHLAQWAHYRVQYEVKHHAGVADDESPEPEQVPDILRRAFLRLEKDYADLLLADRAKKVAEARNIAALDERRADAPAIAESTHLSQWRAGASGVLAYVVDRTLHIANVGDALAVLSRNGSAQLVSTKHEPFDRDETQRIRSAEGWVSLRGHVNDKLDVSRSFGYYHLSSIVNAAPAVTTIALLDSDEFVILANRTLWDHISYQTAVDIARMERDDVMIAAQKLRDFAISYGAEESIMVMVVAVGELFYNRQQRHDAMPFDPMMDAFKKGSRMRGVREDLPGDRTLARLEREVAPPIGQVALVFTDIKNSTALWETNGGMQSAMRLHNYLLRRQLRTIGGYEVKTEGDAFMVSFPSVTAALLWCFTVQIQLLREDWPQELLECEDGKEVYDSEGELIYRGLSVRMGIHWGFPVCEADPITRRMDYFGPMVNRAARISSAADGGQIMASRDVIQELTALLGSFGTDEGEGAEGAGGESNADEDALRLLHPNVARDVVLLRRMGFGISSVGERRLKGLETPEMLELVYPKQLSGRLAAKPDAPAPQVFEPMIQLLDINEIKQLGMLCLRLEALSNGELFPGVEEAIVSAANAGGTAMSITGSSLGAPLPGSGLTTPNNGLVPGASLGGPAPGSAAAELVVAMEQRPMSSLQPVPARRKAVEMHLALRPELLIYAIRDDAPDAELAGILQQLTSRIVNALSTLTLRHLTASGAFGNLDLLRLNALFLPPP</sequence>
<feature type="compositionally biased region" description="Polar residues" evidence="13">
    <location>
        <begin position="184"/>
        <end position="193"/>
    </location>
</feature>
<dbReference type="CDD" id="cd07302">
    <property type="entry name" value="CHD"/>
    <property type="match status" value="1"/>
</dbReference>
<feature type="compositionally biased region" description="Polar residues" evidence="13">
    <location>
        <begin position="504"/>
        <end position="516"/>
    </location>
</feature>
<evidence type="ECO:0000256" key="10">
    <source>
        <dbReference type="ARBA" id="ARBA00023239"/>
    </source>
</evidence>
<dbReference type="PROSITE" id="PS51746">
    <property type="entry name" value="PPM_2"/>
    <property type="match status" value="1"/>
</dbReference>
<feature type="region of interest" description="Disordered" evidence="13">
    <location>
        <begin position="773"/>
        <end position="833"/>
    </location>
</feature>
<evidence type="ECO:0000256" key="4">
    <source>
        <dbReference type="ARBA" id="ARBA00021420"/>
    </source>
</evidence>
<dbReference type="Gene3D" id="3.60.40.10">
    <property type="entry name" value="PPM-type phosphatase domain"/>
    <property type="match status" value="1"/>
</dbReference>
<dbReference type="GO" id="GO:0035556">
    <property type="term" value="P:intracellular signal transduction"/>
    <property type="evidence" value="ECO:0007669"/>
    <property type="project" value="InterPro"/>
</dbReference>
<dbReference type="PROSITE" id="PS51450">
    <property type="entry name" value="LRR"/>
    <property type="match status" value="3"/>
</dbReference>
<dbReference type="SUPFAM" id="SSF81606">
    <property type="entry name" value="PP2C-like"/>
    <property type="match status" value="1"/>
</dbReference>
<dbReference type="EC" id="4.6.1.1" evidence="3"/>
<evidence type="ECO:0000259" key="15">
    <source>
        <dbReference type="PROSITE" id="PS50200"/>
    </source>
</evidence>
<dbReference type="InterPro" id="IPR055071">
    <property type="entry name" value="RA_PHLPP-like"/>
</dbReference>
<evidence type="ECO:0000256" key="11">
    <source>
        <dbReference type="ARBA" id="ARBA00032597"/>
    </source>
</evidence>
<dbReference type="InterPro" id="IPR003591">
    <property type="entry name" value="Leu-rich_rpt_typical-subtyp"/>
</dbReference>
<dbReference type="InterPro" id="IPR036457">
    <property type="entry name" value="PPM-type-like_dom_sf"/>
</dbReference>
<dbReference type="SUPFAM" id="SSF55073">
    <property type="entry name" value="Nucleotide cyclase"/>
    <property type="match status" value="1"/>
</dbReference>
<dbReference type="InterPro" id="IPR032675">
    <property type="entry name" value="LRR_dom_sf"/>
</dbReference>
<dbReference type="InterPro" id="IPR001932">
    <property type="entry name" value="PPM-type_phosphatase-like_dom"/>
</dbReference>
<evidence type="ECO:0000256" key="1">
    <source>
        <dbReference type="ARBA" id="ARBA00001593"/>
    </source>
</evidence>
<feature type="region of interest" description="Disordered" evidence="13">
    <location>
        <begin position="1405"/>
        <end position="1443"/>
    </location>
</feature>
<dbReference type="RefSeq" id="XP_025600815.1">
    <property type="nucleotide sequence ID" value="XM_025741593.1"/>
</dbReference>
<keyword evidence="9" id="KW-0115">cAMP biosynthesis</keyword>
<keyword evidence="8" id="KW-0460">Magnesium</keyword>
<dbReference type="OrthoDB" id="2021138at2759"/>
<evidence type="ECO:0000259" key="14">
    <source>
        <dbReference type="PROSITE" id="PS50125"/>
    </source>
</evidence>
<keyword evidence="10" id="KW-0456">Lyase</keyword>
<feature type="domain" description="Ras-associating" evidence="15">
    <location>
        <begin position="912"/>
        <end position="1014"/>
    </location>
</feature>
<protein>
    <recommendedName>
        <fullName evidence="4">Adenylate cyclase</fullName>
        <ecNumber evidence="3">4.6.1.1</ecNumber>
    </recommendedName>
    <alternativeName>
        <fullName evidence="11">ATP pyrophosphate-lyase</fullName>
    </alternativeName>
    <alternativeName>
        <fullName evidence="12">Adenylyl cyclase</fullName>
    </alternativeName>
</protein>
<dbReference type="SMART" id="SM00364">
    <property type="entry name" value="LRR_BAC"/>
    <property type="match status" value="13"/>
</dbReference>
<feature type="region of interest" description="Disordered" evidence="13">
    <location>
        <begin position="1"/>
        <end position="69"/>
    </location>
</feature>
<comment type="catalytic activity">
    <reaction evidence="1">
        <text>ATP = 3',5'-cyclic AMP + diphosphate</text>
        <dbReference type="Rhea" id="RHEA:15389"/>
        <dbReference type="ChEBI" id="CHEBI:30616"/>
        <dbReference type="ChEBI" id="CHEBI:33019"/>
        <dbReference type="ChEBI" id="CHEBI:58165"/>
        <dbReference type="EC" id="4.6.1.1"/>
    </reaction>
</comment>
<dbReference type="GO" id="GO:0004016">
    <property type="term" value="F:adenylate cyclase activity"/>
    <property type="evidence" value="ECO:0007669"/>
    <property type="project" value="UniProtKB-EC"/>
</dbReference>
<evidence type="ECO:0000256" key="6">
    <source>
        <dbReference type="ARBA" id="ARBA00022723"/>
    </source>
</evidence>
<gene>
    <name evidence="17" type="ORF">FA09DRAFT_327954</name>
</gene>
<evidence type="ECO:0000256" key="12">
    <source>
        <dbReference type="ARBA" id="ARBA00032637"/>
    </source>
</evidence>
<feature type="region of interest" description="Disordered" evidence="13">
    <location>
        <begin position="167"/>
        <end position="226"/>
    </location>
</feature>
<dbReference type="STRING" id="58919.A0A316ZH01"/>
<proteinExistence type="inferred from homology"/>
<feature type="domain" description="Guanylate cyclase" evidence="14">
    <location>
        <begin position="2000"/>
        <end position="2136"/>
    </location>
</feature>
<dbReference type="FunFam" id="3.80.10.10:FF:000220">
    <property type="entry name" value="Adenylate cyclase AcyA"/>
    <property type="match status" value="1"/>
</dbReference>
<evidence type="ECO:0000313" key="17">
    <source>
        <dbReference type="EMBL" id="PWO00537.1"/>
    </source>
</evidence>
<feature type="region of interest" description="Disordered" evidence="13">
    <location>
        <begin position="236"/>
        <end position="255"/>
    </location>
</feature>
<dbReference type="Gene3D" id="3.80.10.10">
    <property type="entry name" value="Ribonuclease Inhibitor"/>
    <property type="match status" value="4"/>
</dbReference>
<dbReference type="GeneID" id="37269137"/>
<dbReference type="Pfam" id="PF00211">
    <property type="entry name" value="Guanylate_cyc"/>
    <property type="match status" value="1"/>
</dbReference>
<dbReference type="Proteomes" id="UP000245946">
    <property type="component" value="Unassembled WGS sequence"/>
</dbReference>
<name>A0A316ZH01_9BASI</name>
<evidence type="ECO:0000256" key="13">
    <source>
        <dbReference type="SAM" id="MobiDB-lite"/>
    </source>
</evidence>
<evidence type="ECO:0000256" key="5">
    <source>
        <dbReference type="ARBA" id="ARBA00022614"/>
    </source>
</evidence>
<feature type="compositionally biased region" description="Low complexity" evidence="13">
    <location>
        <begin position="671"/>
        <end position="688"/>
    </location>
</feature>
<evidence type="ECO:0000259" key="16">
    <source>
        <dbReference type="PROSITE" id="PS51746"/>
    </source>
</evidence>
<feature type="region of interest" description="Disordered" evidence="13">
    <location>
        <begin position="293"/>
        <end position="406"/>
    </location>
</feature>
<dbReference type="InterPro" id="IPR001611">
    <property type="entry name" value="Leu-rich_rpt"/>
</dbReference>
<dbReference type="CDD" id="cd17214">
    <property type="entry name" value="RA_CYR1_like"/>
    <property type="match status" value="1"/>
</dbReference>
<feature type="compositionally biased region" description="Basic and acidic residues" evidence="13">
    <location>
        <begin position="793"/>
        <end position="802"/>
    </location>
</feature>
<dbReference type="PANTHER" id="PTHR48051:SF1">
    <property type="entry name" value="RAS SUPPRESSOR PROTEIN 1"/>
    <property type="match status" value="1"/>
</dbReference>
<keyword evidence="18" id="KW-1185">Reference proteome</keyword>
<feature type="region of interest" description="Disordered" evidence="13">
    <location>
        <begin position="430"/>
        <end position="519"/>
    </location>
</feature>
<dbReference type="SMART" id="SM00044">
    <property type="entry name" value="CYCc"/>
    <property type="match status" value="1"/>
</dbReference>
<dbReference type="InterPro" id="IPR000159">
    <property type="entry name" value="RA_dom"/>
</dbReference>